<dbReference type="Proteomes" id="UP000076923">
    <property type="component" value="Unassembled WGS sequence"/>
</dbReference>
<dbReference type="OrthoDB" id="9808702at2"/>
<comment type="caution">
    <text evidence="1">The sequence shown here is derived from an EMBL/GenBank/DDBJ whole genome shotgun (WGS) entry which is preliminary data.</text>
</comment>
<dbReference type="InterPro" id="IPR036567">
    <property type="entry name" value="RHF-like"/>
</dbReference>
<dbReference type="EMBL" id="LVWE01000003">
    <property type="protein sequence ID" value="OAD46367.1"/>
    <property type="molecule type" value="Genomic_DNA"/>
</dbReference>
<dbReference type="Gene3D" id="3.30.160.100">
    <property type="entry name" value="Ribosome hibernation promotion factor-like"/>
    <property type="match status" value="1"/>
</dbReference>
<dbReference type="Pfam" id="PF02482">
    <property type="entry name" value="Ribosomal_S30AE"/>
    <property type="match status" value="1"/>
</dbReference>
<dbReference type="NCBIfam" id="TIGR00741">
    <property type="entry name" value="yfiA"/>
    <property type="match status" value="1"/>
</dbReference>
<keyword evidence="1" id="KW-0687">Ribonucleoprotein</keyword>
<dbReference type="AlphaFoldDB" id="A0A176TEL4"/>
<organism evidence="1 2">
    <name type="scientific">Polaribacter atrinae</name>
    <dbReference type="NCBI Taxonomy" id="1333662"/>
    <lineage>
        <taxon>Bacteria</taxon>
        <taxon>Pseudomonadati</taxon>
        <taxon>Bacteroidota</taxon>
        <taxon>Flavobacteriia</taxon>
        <taxon>Flavobacteriales</taxon>
        <taxon>Flavobacteriaceae</taxon>
    </lineage>
</organism>
<protein>
    <submittedName>
        <fullName evidence="1">30S ribosomal protein S30</fullName>
    </submittedName>
</protein>
<gene>
    <name evidence="1" type="ORF">LPB303_02210</name>
</gene>
<keyword evidence="2" id="KW-1185">Reference proteome</keyword>
<dbReference type="RefSeq" id="WP_068447682.1">
    <property type="nucleotide sequence ID" value="NZ_CAXHZY010000001.1"/>
</dbReference>
<accession>A0A176TEL4</accession>
<sequence length="100" mass="11467">MKMNIQFVNMSTSETMEAYTEKKLDGLVKKFETIIKADVFFKKENDSKNKGVICEIELSAPGPRLFASSNEKNYELAVKNTISDLEKQLQKRKAITKPYL</sequence>
<proteinExistence type="predicted"/>
<evidence type="ECO:0000313" key="2">
    <source>
        <dbReference type="Proteomes" id="UP000076923"/>
    </source>
</evidence>
<evidence type="ECO:0000313" key="1">
    <source>
        <dbReference type="EMBL" id="OAD46367.1"/>
    </source>
</evidence>
<dbReference type="InterPro" id="IPR003489">
    <property type="entry name" value="RHF/RaiA"/>
</dbReference>
<dbReference type="GO" id="GO:0005840">
    <property type="term" value="C:ribosome"/>
    <property type="evidence" value="ECO:0007669"/>
    <property type="project" value="UniProtKB-KW"/>
</dbReference>
<name>A0A176TEL4_9FLAO</name>
<dbReference type="SUPFAM" id="SSF69754">
    <property type="entry name" value="Ribosome binding protein Y (YfiA homologue)"/>
    <property type="match status" value="1"/>
</dbReference>
<keyword evidence="1" id="KW-0689">Ribosomal protein</keyword>
<dbReference type="STRING" id="1333662.LPB303_02210"/>
<reference evidence="1 2" key="1">
    <citation type="submission" date="2016-02" db="EMBL/GenBank/DDBJ databases">
        <title>Draft genome sequence of Polaribacter atrinae KACC17473.</title>
        <authorList>
            <person name="Shin S.-K."/>
            <person name="Yi H."/>
        </authorList>
    </citation>
    <scope>NUCLEOTIDE SEQUENCE [LARGE SCALE GENOMIC DNA]</scope>
    <source>
        <strain evidence="1 2">KACC 17473</strain>
    </source>
</reference>